<evidence type="ECO:0000256" key="2">
    <source>
        <dbReference type="PROSITE-ProRule" id="PRU00335"/>
    </source>
</evidence>
<sequence length="224" mass="26026">MLKKSKNFGNYFCVKSFRLTFAPQLQQKMETKIVKKATDMYLTLGFKSVTMDDIANEMGISKKTIYQHFENKNDLVEAVTMNLFDTISCGIDEIMKLDKNPIEELFVIKDFVLKNLKNESTSPIYQLQKYYPQIHKTLMSRQFEKMGDCVVDNLKKGIEQNLFRDDINVELIARFYFAGMTSIKDAELFNPIQFNTKDVQETYLEYHLRGICTAKGVGILEQLT</sequence>
<dbReference type="Gene3D" id="1.10.357.10">
    <property type="entry name" value="Tetracycline Repressor, domain 2"/>
    <property type="match status" value="1"/>
</dbReference>
<dbReference type="InterPro" id="IPR009057">
    <property type="entry name" value="Homeodomain-like_sf"/>
</dbReference>
<evidence type="ECO:0000313" key="4">
    <source>
        <dbReference type="EMBL" id="MFB9089388.1"/>
    </source>
</evidence>
<feature type="DNA-binding region" description="H-T-H motif" evidence="2">
    <location>
        <begin position="50"/>
        <end position="69"/>
    </location>
</feature>
<organism evidence="4 5">
    <name type="scientific">Flavobacterium paronense</name>
    <dbReference type="NCBI Taxonomy" id="1392775"/>
    <lineage>
        <taxon>Bacteria</taxon>
        <taxon>Pseudomonadati</taxon>
        <taxon>Bacteroidota</taxon>
        <taxon>Flavobacteriia</taxon>
        <taxon>Flavobacteriales</taxon>
        <taxon>Flavobacteriaceae</taxon>
        <taxon>Flavobacterium</taxon>
    </lineage>
</organism>
<dbReference type="SUPFAM" id="SSF48498">
    <property type="entry name" value="Tetracyclin repressor-like, C-terminal domain"/>
    <property type="match status" value="1"/>
</dbReference>
<feature type="domain" description="HTH tetR-type" evidence="3">
    <location>
        <begin position="27"/>
        <end position="87"/>
    </location>
</feature>
<proteinExistence type="predicted"/>
<dbReference type="PROSITE" id="PS50977">
    <property type="entry name" value="HTH_TETR_2"/>
    <property type="match status" value="1"/>
</dbReference>
<evidence type="ECO:0000313" key="5">
    <source>
        <dbReference type="Proteomes" id="UP001589576"/>
    </source>
</evidence>
<dbReference type="Pfam" id="PF00440">
    <property type="entry name" value="TetR_N"/>
    <property type="match status" value="1"/>
</dbReference>
<gene>
    <name evidence="4" type="ORF">ACFFUU_07245</name>
</gene>
<dbReference type="InterPro" id="IPR036271">
    <property type="entry name" value="Tet_transcr_reg_TetR-rel_C_sf"/>
</dbReference>
<dbReference type="PRINTS" id="PR00455">
    <property type="entry name" value="HTHTETR"/>
</dbReference>
<dbReference type="EMBL" id="JBHMFB010000016">
    <property type="protein sequence ID" value="MFB9089388.1"/>
    <property type="molecule type" value="Genomic_DNA"/>
</dbReference>
<dbReference type="InterPro" id="IPR001647">
    <property type="entry name" value="HTH_TetR"/>
</dbReference>
<dbReference type="SUPFAM" id="SSF46689">
    <property type="entry name" value="Homeodomain-like"/>
    <property type="match status" value="1"/>
</dbReference>
<dbReference type="PANTHER" id="PTHR43479:SF11">
    <property type="entry name" value="ACREF_ENVCD OPERON REPRESSOR-RELATED"/>
    <property type="match status" value="1"/>
</dbReference>
<keyword evidence="5" id="KW-1185">Reference proteome</keyword>
<dbReference type="Proteomes" id="UP001589576">
    <property type="component" value="Unassembled WGS sequence"/>
</dbReference>
<protein>
    <submittedName>
        <fullName evidence="4">TetR/AcrR family transcriptional regulator</fullName>
    </submittedName>
</protein>
<evidence type="ECO:0000259" key="3">
    <source>
        <dbReference type="PROSITE" id="PS50977"/>
    </source>
</evidence>
<reference evidence="4 5" key="1">
    <citation type="submission" date="2024-09" db="EMBL/GenBank/DDBJ databases">
        <authorList>
            <person name="Sun Q."/>
            <person name="Mori K."/>
        </authorList>
    </citation>
    <scope>NUCLEOTIDE SEQUENCE [LARGE SCALE GENOMIC DNA]</scope>
    <source>
        <strain evidence="4 5">CECT 8460</strain>
    </source>
</reference>
<accession>A0ABV5GE70</accession>
<dbReference type="PANTHER" id="PTHR43479">
    <property type="entry name" value="ACREF/ENVCD OPERON REPRESSOR-RELATED"/>
    <property type="match status" value="1"/>
</dbReference>
<keyword evidence="1 2" id="KW-0238">DNA-binding</keyword>
<evidence type="ECO:0000256" key="1">
    <source>
        <dbReference type="ARBA" id="ARBA00023125"/>
    </source>
</evidence>
<dbReference type="Gene3D" id="1.10.10.60">
    <property type="entry name" value="Homeodomain-like"/>
    <property type="match status" value="1"/>
</dbReference>
<dbReference type="InterPro" id="IPR050624">
    <property type="entry name" value="HTH-type_Tx_Regulator"/>
</dbReference>
<name>A0ABV5GE70_9FLAO</name>
<comment type="caution">
    <text evidence="4">The sequence shown here is derived from an EMBL/GenBank/DDBJ whole genome shotgun (WGS) entry which is preliminary data.</text>
</comment>